<dbReference type="Pfam" id="PF14010">
    <property type="entry name" value="PEPcase_2"/>
    <property type="match status" value="1"/>
</dbReference>
<dbReference type="Proteomes" id="UP000195137">
    <property type="component" value="Unassembled WGS sequence"/>
</dbReference>
<protein>
    <recommendedName>
        <fullName evidence="4">Phosphoenolpyruvate carboxylase</fullName>
        <ecNumber evidence="4">4.1.1.31</ecNumber>
    </recommendedName>
</protein>
<keyword evidence="5" id="KW-0670">Pyruvate</keyword>
<evidence type="ECO:0000256" key="4">
    <source>
        <dbReference type="NCBIfam" id="TIGR02751"/>
    </source>
</evidence>
<dbReference type="GO" id="GO:0008964">
    <property type="term" value="F:phosphoenolpyruvate carboxylase activity"/>
    <property type="evidence" value="ECO:0007669"/>
    <property type="project" value="UniProtKB-UniRule"/>
</dbReference>
<dbReference type="AlphaFoldDB" id="A0A1Y3GDB8"/>
<evidence type="ECO:0000313" key="5">
    <source>
        <dbReference type="EMBL" id="OUJ19240.1"/>
    </source>
</evidence>
<dbReference type="OrthoDB" id="85849at2157"/>
<proteinExistence type="predicted"/>
<evidence type="ECO:0000256" key="2">
    <source>
        <dbReference type="ARBA" id="ARBA00023239"/>
    </source>
</evidence>
<dbReference type="RefSeq" id="WP_086637265.1">
    <property type="nucleotide sequence ID" value="NZ_MRZU01000003.1"/>
</dbReference>
<keyword evidence="1" id="KW-0460">Magnesium</keyword>
<comment type="caution">
    <text evidence="5">The sequence shown here is derived from an EMBL/GenBank/DDBJ whole genome shotgun (WGS) entry which is preliminary data.</text>
</comment>
<gene>
    <name evidence="5" type="ORF">AMET1_0894</name>
</gene>
<dbReference type="GO" id="GO:0015977">
    <property type="term" value="P:carbon fixation"/>
    <property type="evidence" value="ECO:0007669"/>
    <property type="project" value="UniProtKB-KW"/>
</dbReference>
<dbReference type="InterPro" id="IPR015813">
    <property type="entry name" value="Pyrv/PenolPyrv_kinase-like_dom"/>
</dbReference>
<sequence>MKIPKTMVTQHPDSATKYTPIQDEAEEGLESLTSIEDGGLGSDEYMVDYEGKMTPYHQVSQVVMGIIQNTDLVPGEDVYITPRIPSASEETVFRQLMTLMSIMEANHQASQYQDNLPVFEVIHPMTKDANELLDVKKRFRFVSKLSKEEFNIPEDFNFYLIPLIEEVPELMSIGKILDEYIQGCERELDEQPERLRVMLGRSDPALSYGNLPAVFSAKIAISECNKLSDKLDLDVAPIYGAGALPFRGHIMPDNIESVMEEFAGAKTITIQSGIRYDIGYEETRKLIKKLQKDLSKQDPLRYDEQEMEEIKNYIGVFTKHYLRTFYQIIETVKSISDLMPSQRDRLARKGPVGYARDVPMPSDIAKLVSDQELQKELTEMQLNKLPELPRAISFTASLYTIGLPPEFIGTGRGLEEVGRRFGDDAIDKILNKYYPSIENDLKFAGRFVNLNFAQDFLPDRSVRMVDQDIKTLMDYIDFEIGPMNDQDEVYMDIMETLKPVLKEVYMDKPGLMSQETEEQLFKKGLERMGKIRGSLG</sequence>
<accession>A0A1Y3GDB8</accession>
<dbReference type="PIRSF" id="PIRSF006677">
    <property type="entry name" value="UCP006677"/>
    <property type="match status" value="1"/>
</dbReference>
<name>A0A1Y3GDB8_9EURY</name>
<dbReference type="EMBL" id="MRZU01000003">
    <property type="protein sequence ID" value="OUJ19240.1"/>
    <property type="molecule type" value="Genomic_DNA"/>
</dbReference>
<dbReference type="EC" id="4.1.1.31" evidence="4"/>
<organism evidence="5 6">
    <name type="scientific">Methanonatronarchaeum thermophilum</name>
    <dbReference type="NCBI Taxonomy" id="1927129"/>
    <lineage>
        <taxon>Archaea</taxon>
        <taxon>Methanobacteriati</taxon>
        <taxon>Methanobacteriota</taxon>
        <taxon>Methanonatronarchaeia</taxon>
        <taxon>Methanonatronarchaeales</taxon>
        <taxon>Methanonatronarchaeaceae</taxon>
        <taxon>Methanonatronarchaeum</taxon>
    </lineage>
</organism>
<evidence type="ECO:0000256" key="1">
    <source>
        <dbReference type="ARBA" id="ARBA00022842"/>
    </source>
</evidence>
<keyword evidence="3" id="KW-0120">Carbon dioxide fixation</keyword>
<evidence type="ECO:0000313" key="6">
    <source>
        <dbReference type="Proteomes" id="UP000195137"/>
    </source>
</evidence>
<reference evidence="5 6" key="1">
    <citation type="submission" date="2016-12" db="EMBL/GenBank/DDBJ databases">
        <title>Discovery of methanogenic haloarchaea.</title>
        <authorList>
            <person name="Sorokin D.Y."/>
            <person name="Makarova K.S."/>
            <person name="Abbas B."/>
            <person name="Ferrer M."/>
            <person name="Golyshin P.N."/>
        </authorList>
    </citation>
    <scope>NUCLEOTIDE SEQUENCE [LARGE SCALE GENOMIC DNA]</scope>
    <source>
        <strain evidence="5">AMET1</strain>
    </source>
</reference>
<dbReference type="InterPro" id="IPR007566">
    <property type="entry name" value="PEP_COase_arc-type"/>
</dbReference>
<dbReference type="NCBIfam" id="TIGR02751">
    <property type="entry name" value="PEPCase_arch"/>
    <property type="match status" value="1"/>
</dbReference>
<dbReference type="GO" id="GO:0006099">
    <property type="term" value="P:tricarboxylic acid cycle"/>
    <property type="evidence" value="ECO:0007669"/>
    <property type="project" value="InterPro"/>
</dbReference>
<keyword evidence="2" id="KW-0456">Lyase</keyword>
<keyword evidence="6" id="KW-1185">Reference proteome</keyword>
<evidence type="ECO:0000256" key="3">
    <source>
        <dbReference type="ARBA" id="ARBA00023300"/>
    </source>
</evidence>
<dbReference type="SUPFAM" id="SSF51621">
    <property type="entry name" value="Phosphoenolpyruvate/pyruvate domain"/>
    <property type="match status" value="1"/>
</dbReference>